<keyword evidence="2" id="KW-1003">Cell membrane</keyword>
<feature type="transmembrane region" description="Helical" evidence="6">
    <location>
        <begin position="72"/>
        <end position="90"/>
    </location>
</feature>
<dbReference type="InterPro" id="IPR001123">
    <property type="entry name" value="LeuE-type"/>
</dbReference>
<dbReference type="AlphaFoldDB" id="A0A7Y9Z8E2"/>
<dbReference type="PANTHER" id="PTHR30086">
    <property type="entry name" value="ARGININE EXPORTER PROTEIN ARGO"/>
    <property type="match status" value="1"/>
</dbReference>
<proteinExistence type="predicted"/>
<dbReference type="GO" id="GO:0015171">
    <property type="term" value="F:amino acid transmembrane transporter activity"/>
    <property type="evidence" value="ECO:0007669"/>
    <property type="project" value="TreeGrafter"/>
</dbReference>
<evidence type="ECO:0000256" key="3">
    <source>
        <dbReference type="ARBA" id="ARBA00022692"/>
    </source>
</evidence>
<keyword evidence="4 6" id="KW-1133">Transmembrane helix</keyword>
<reference evidence="7 8" key="1">
    <citation type="submission" date="2020-07" db="EMBL/GenBank/DDBJ databases">
        <title>Sequencing the genomes of 1000 actinobacteria strains.</title>
        <authorList>
            <person name="Klenk H.-P."/>
        </authorList>
    </citation>
    <scope>NUCLEOTIDE SEQUENCE [LARGE SCALE GENOMIC DNA]</scope>
    <source>
        <strain evidence="7 8">DSM 19970</strain>
    </source>
</reference>
<comment type="caution">
    <text evidence="7">The sequence shown here is derived from an EMBL/GenBank/DDBJ whole genome shotgun (WGS) entry which is preliminary data.</text>
</comment>
<sequence length="210" mass="21641">MTFLAGLGLGLSLIVAIGAQNVFVLRQGVRRERVALVVAICAVSDALLIAAGVSGVGLAAATFPWLLTAARWAGAAFLVTYGLLAARRAFTEDHGLDSSRAGNGSPSGSEARRGETAARVALTCVALTWLNPHVYLDTVFLVGSVAAAHGDAKWLFAAGAATGSLVWFAALGYGARYVGRWLSGPRAWRFLDAAIAVVMIAIAASLIMGA</sequence>
<feature type="transmembrane region" description="Helical" evidence="6">
    <location>
        <begin position="34"/>
        <end position="60"/>
    </location>
</feature>
<gene>
    <name evidence="7" type="ORF">BKA03_000788</name>
</gene>
<keyword evidence="8" id="KW-1185">Reference proteome</keyword>
<evidence type="ECO:0000313" key="8">
    <source>
        <dbReference type="Proteomes" id="UP000547973"/>
    </source>
</evidence>
<evidence type="ECO:0000256" key="6">
    <source>
        <dbReference type="SAM" id="Phobius"/>
    </source>
</evidence>
<evidence type="ECO:0000256" key="1">
    <source>
        <dbReference type="ARBA" id="ARBA00004651"/>
    </source>
</evidence>
<feature type="transmembrane region" description="Helical" evidence="6">
    <location>
        <begin position="187"/>
        <end position="208"/>
    </location>
</feature>
<dbReference type="RefSeq" id="WP_062074559.1">
    <property type="nucleotide sequence ID" value="NZ_BBRC01000003.1"/>
</dbReference>
<dbReference type="PANTHER" id="PTHR30086:SF20">
    <property type="entry name" value="ARGININE EXPORTER PROTEIN ARGO-RELATED"/>
    <property type="match status" value="1"/>
</dbReference>
<keyword evidence="3 6" id="KW-0812">Transmembrane</keyword>
<evidence type="ECO:0000256" key="4">
    <source>
        <dbReference type="ARBA" id="ARBA00022989"/>
    </source>
</evidence>
<dbReference type="Proteomes" id="UP000547973">
    <property type="component" value="Unassembled WGS sequence"/>
</dbReference>
<accession>A0A7Y9Z8E2</accession>
<name>A0A7Y9Z8E2_9MICO</name>
<comment type="subcellular location">
    <subcellularLocation>
        <location evidence="1">Cell membrane</location>
        <topology evidence="1">Multi-pass membrane protein</topology>
    </subcellularLocation>
</comment>
<keyword evidence="5 6" id="KW-0472">Membrane</keyword>
<evidence type="ECO:0000256" key="2">
    <source>
        <dbReference type="ARBA" id="ARBA00022475"/>
    </source>
</evidence>
<evidence type="ECO:0000256" key="5">
    <source>
        <dbReference type="ARBA" id="ARBA00023136"/>
    </source>
</evidence>
<organism evidence="7 8">
    <name type="scientific">Demequina lutea</name>
    <dbReference type="NCBI Taxonomy" id="431489"/>
    <lineage>
        <taxon>Bacteria</taxon>
        <taxon>Bacillati</taxon>
        <taxon>Actinomycetota</taxon>
        <taxon>Actinomycetes</taxon>
        <taxon>Micrococcales</taxon>
        <taxon>Demequinaceae</taxon>
        <taxon>Demequina</taxon>
    </lineage>
</organism>
<evidence type="ECO:0000313" key="7">
    <source>
        <dbReference type="EMBL" id="NYI40669.1"/>
    </source>
</evidence>
<feature type="transmembrane region" description="Helical" evidence="6">
    <location>
        <begin position="154"/>
        <end position="175"/>
    </location>
</feature>
<dbReference type="OrthoDB" id="5638726at2"/>
<dbReference type="GO" id="GO:0005886">
    <property type="term" value="C:plasma membrane"/>
    <property type="evidence" value="ECO:0007669"/>
    <property type="project" value="UniProtKB-SubCell"/>
</dbReference>
<protein>
    <submittedName>
        <fullName evidence="7">L-lysine exporter family protein LysE/ArgO</fullName>
    </submittedName>
</protein>
<dbReference type="EMBL" id="JACBZO010000001">
    <property type="protein sequence ID" value="NYI40669.1"/>
    <property type="molecule type" value="Genomic_DNA"/>
</dbReference>
<dbReference type="Pfam" id="PF01810">
    <property type="entry name" value="LysE"/>
    <property type="match status" value="1"/>
</dbReference>